<evidence type="ECO:0000256" key="2">
    <source>
        <dbReference type="SAM" id="MobiDB-lite"/>
    </source>
</evidence>
<proteinExistence type="predicted"/>
<sequence length="230" mass="25756">MYDELADSGDGGEEQQQQQQQPGQQEDLPPPGGNMDDFLADAPLPDDETIPIGSKSPIQSEKDEQSMDIPTVKSPEEPINAEQSPEANSEGVKNEKKKDAEKEDDESALAPTQLGNALDSLMMHWCQLLTNVTVKPPVPPPSTLDHVKEVAEVCSKHFRDASVDVNNEFTRLGLQWEMEEISNQSIIEESHLDEAIERQERLLEQAREIIRQRLEQFHKECPNAGTQFTT</sequence>
<dbReference type="Proteomes" id="UP000230233">
    <property type="component" value="Unassembled WGS sequence"/>
</dbReference>
<evidence type="ECO:0000313" key="3">
    <source>
        <dbReference type="EMBL" id="PIC14590.1"/>
    </source>
</evidence>
<feature type="coiled-coil region" evidence="1">
    <location>
        <begin position="189"/>
        <end position="216"/>
    </location>
</feature>
<reference evidence="4" key="1">
    <citation type="submission" date="2017-10" db="EMBL/GenBank/DDBJ databases">
        <title>Rapid genome shrinkage in a self-fertile nematode reveals novel sperm competition proteins.</title>
        <authorList>
            <person name="Yin D."/>
            <person name="Schwarz E.M."/>
            <person name="Thomas C.G."/>
            <person name="Felde R.L."/>
            <person name="Korf I.F."/>
            <person name="Cutter A.D."/>
            <person name="Schartner C.M."/>
            <person name="Ralston E.J."/>
            <person name="Meyer B.J."/>
            <person name="Haag E.S."/>
        </authorList>
    </citation>
    <scope>NUCLEOTIDE SEQUENCE [LARGE SCALE GENOMIC DNA]</scope>
    <source>
        <strain evidence="4">JU1422</strain>
    </source>
</reference>
<protein>
    <submittedName>
        <fullName evidence="3">Uncharacterized protein</fullName>
    </submittedName>
</protein>
<feature type="compositionally biased region" description="Acidic residues" evidence="2">
    <location>
        <begin position="1"/>
        <end position="13"/>
    </location>
</feature>
<evidence type="ECO:0000313" key="4">
    <source>
        <dbReference type="Proteomes" id="UP000230233"/>
    </source>
</evidence>
<dbReference type="STRING" id="1611254.A0A2G5SHR0"/>
<keyword evidence="1" id="KW-0175">Coiled coil</keyword>
<dbReference type="OrthoDB" id="5799706at2759"/>
<dbReference type="AlphaFoldDB" id="A0A2G5SHR0"/>
<gene>
    <name evidence="3" type="primary">Cni-F28F8.5</name>
    <name evidence="3" type="ORF">B9Z55_026848</name>
</gene>
<feature type="compositionally biased region" description="Low complexity" evidence="2">
    <location>
        <begin position="14"/>
        <end position="27"/>
    </location>
</feature>
<comment type="caution">
    <text evidence="3">The sequence shown here is derived from an EMBL/GenBank/DDBJ whole genome shotgun (WGS) entry which is preliminary data.</text>
</comment>
<feature type="compositionally biased region" description="Basic and acidic residues" evidence="2">
    <location>
        <begin position="92"/>
        <end position="101"/>
    </location>
</feature>
<dbReference type="EMBL" id="PDUG01000007">
    <property type="protein sequence ID" value="PIC14590.1"/>
    <property type="molecule type" value="Genomic_DNA"/>
</dbReference>
<keyword evidence="4" id="KW-1185">Reference proteome</keyword>
<accession>A0A2G5SHR0</accession>
<organism evidence="3 4">
    <name type="scientific">Caenorhabditis nigoni</name>
    <dbReference type="NCBI Taxonomy" id="1611254"/>
    <lineage>
        <taxon>Eukaryota</taxon>
        <taxon>Metazoa</taxon>
        <taxon>Ecdysozoa</taxon>
        <taxon>Nematoda</taxon>
        <taxon>Chromadorea</taxon>
        <taxon>Rhabditida</taxon>
        <taxon>Rhabditina</taxon>
        <taxon>Rhabditomorpha</taxon>
        <taxon>Rhabditoidea</taxon>
        <taxon>Rhabditidae</taxon>
        <taxon>Peloderinae</taxon>
        <taxon>Caenorhabditis</taxon>
    </lineage>
</organism>
<name>A0A2G5SHR0_9PELO</name>
<evidence type="ECO:0000256" key="1">
    <source>
        <dbReference type="SAM" id="Coils"/>
    </source>
</evidence>
<feature type="region of interest" description="Disordered" evidence="2">
    <location>
        <begin position="1"/>
        <end position="110"/>
    </location>
</feature>